<dbReference type="InterPro" id="IPR011098">
    <property type="entry name" value="G5_dom"/>
</dbReference>
<feature type="domain" description="LysM" evidence="3">
    <location>
        <begin position="275"/>
        <end position="319"/>
    </location>
</feature>
<dbReference type="Gene3D" id="2.70.70.10">
    <property type="entry name" value="Glucose Permease (Domain IIA)"/>
    <property type="match status" value="1"/>
</dbReference>
<sequence length="531" mass="57334">MAGFGDMSRMKESVTKLVDKLVSKIRPVDSKAVNAEPDIQTDAVIPTTPLWRKKTTLLIGGAIILLTTAGVIGVQQYNEYRANNTFEIFHVYQNGTIIGSVDSKDLVEKLIADEQLELANNNPGINMVLETGELTYESETAFKLYAETDATLSALEQSFTSHAVGVAVVVDGKTLGIVKDEAAAVNILSRLQSEYAPSLASAASTTRTIESLSFNANDAKKDETAKEDSDEPSTVVTEIGFVEAVDVENVNTDPAKILDEEALYSTIVDGSTKPTKYIVQKGDCVGCIAFKFGISEQVIYENNPSIVGDKITAGDELDLTVRMPEITVKSTEETVEIEEIAIPIQYVKNDEIREGETKTIQTGSVGSQKLTYSIYKENGYILTEELISKEVIVEAVPTIIEKGTMVIAGIGSGQFAYPVSNSRLSSKYGSRWGRTHKGIDLTGDKNIKAADAGIVEFVGTKNGYGNTIIIDHQNGYKTLYGHLKSIGVSKGDKLSQGDSIGVMGNTGRSTGVHLHFEILKNGSNVNPLSYL</sequence>
<dbReference type="AlphaFoldDB" id="A0A9J6ZID8"/>
<feature type="domain" description="G5" evidence="2">
    <location>
        <begin position="326"/>
        <end position="406"/>
    </location>
</feature>
<dbReference type="InterPro" id="IPR018392">
    <property type="entry name" value="LysM"/>
</dbReference>
<dbReference type="GO" id="GO:0004222">
    <property type="term" value="F:metalloendopeptidase activity"/>
    <property type="evidence" value="ECO:0007669"/>
    <property type="project" value="TreeGrafter"/>
</dbReference>
<dbReference type="KEGG" id="plig:NAG76_06555"/>
<dbReference type="SMART" id="SM00257">
    <property type="entry name" value="LysM"/>
    <property type="match status" value="1"/>
</dbReference>
<dbReference type="InterPro" id="IPR011055">
    <property type="entry name" value="Dup_hybrid_motif"/>
</dbReference>
<protein>
    <submittedName>
        <fullName evidence="4">Peptidoglycan DD-metalloendopeptidase family protein</fullName>
    </submittedName>
</protein>
<dbReference type="InterPro" id="IPR036779">
    <property type="entry name" value="LysM_dom_sf"/>
</dbReference>
<dbReference type="Gene3D" id="3.10.350.10">
    <property type="entry name" value="LysM domain"/>
    <property type="match status" value="1"/>
</dbReference>
<dbReference type="PROSITE" id="PS51782">
    <property type="entry name" value="LYSM"/>
    <property type="match status" value="1"/>
</dbReference>
<accession>A0A9J6ZID8</accession>
<dbReference type="PROSITE" id="PS51109">
    <property type="entry name" value="G5"/>
    <property type="match status" value="1"/>
</dbReference>
<dbReference type="Proteomes" id="UP001056756">
    <property type="component" value="Chromosome"/>
</dbReference>
<dbReference type="CDD" id="cd00118">
    <property type="entry name" value="LysM"/>
    <property type="match status" value="1"/>
</dbReference>
<dbReference type="SMART" id="SM01208">
    <property type="entry name" value="G5"/>
    <property type="match status" value="1"/>
</dbReference>
<organism evidence="4 5">
    <name type="scientific">Candidatus Pristimantibacillus lignocellulolyticus</name>
    <dbReference type="NCBI Taxonomy" id="2994561"/>
    <lineage>
        <taxon>Bacteria</taxon>
        <taxon>Bacillati</taxon>
        <taxon>Bacillota</taxon>
        <taxon>Bacilli</taxon>
        <taxon>Bacillales</taxon>
        <taxon>Paenibacillaceae</taxon>
        <taxon>Candidatus Pristimantibacillus</taxon>
    </lineage>
</organism>
<dbReference type="CDD" id="cd12797">
    <property type="entry name" value="M23_peptidase"/>
    <property type="match status" value="1"/>
</dbReference>
<dbReference type="EMBL" id="CP097899">
    <property type="protein sequence ID" value="URN95902.1"/>
    <property type="molecule type" value="Genomic_DNA"/>
</dbReference>
<dbReference type="PANTHER" id="PTHR21666:SF289">
    <property type="entry name" value="L-ALA--D-GLU ENDOPEPTIDASE"/>
    <property type="match status" value="1"/>
</dbReference>
<dbReference type="Gene3D" id="2.20.230.10">
    <property type="entry name" value="Resuscitation-promoting factor rpfb"/>
    <property type="match status" value="1"/>
</dbReference>
<evidence type="ECO:0000259" key="2">
    <source>
        <dbReference type="PROSITE" id="PS51109"/>
    </source>
</evidence>
<evidence type="ECO:0000259" key="3">
    <source>
        <dbReference type="PROSITE" id="PS51782"/>
    </source>
</evidence>
<evidence type="ECO:0000313" key="5">
    <source>
        <dbReference type="Proteomes" id="UP001056756"/>
    </source>
</evidence>
<proteinExistence type="predicted"/>
<keyword evidence="1" id="KW-0732">Signal</keyword>
<dbReference type="SUPFAM" id="SSF51261">
    <property type="entry name" value="Duplicated hybrid motif"/>
    <property type="match status" value="1"/>
</dbReference>
<evidence type="ECO:0000256" key="1">
    <source>
        <dbReference type="ARBA" id="ARBA00022729"/>
    </source>
</evidence>
<reference evidence="4" key="1">
    <citation type="submission" date="2022-05" db="EMBL/GenBank/DDBJ databases">
        <title>Novel bacterial taxa in a minimal lignocellulolytic consortium and its capacity to transform plastics disclosed by genome-resolved metagenomics.</title>
        <authorList>
            <person name="Rodriguez C.A.D."/>
            <person name="Diaz-Garcia L."/>
            <person name="Herrera K."/>
            <person name="Tarazona N.A."/>
            <person name="Sproer C."/>
            <person name="Overmann J."/>
            <person name="Jimenez D.J."/>
        </authorList>
    </citation>
    <scope>NUCLEOTIDE SEQUENCE</scope>
    <source>
        <strain evidence="4">MAG5</strain>
    </source>
</reference>
<dbReference type="PANTHER" id="PTHR21666">
    <property type="entry name" value="PEPTIDASE-RELATED"/>
    <property type="match status" value="1"/>
</dbReference>
<dbReference type="Pfam" id="PF01551">
    <property type="entry name" value="Peptidase_M23"/>
    <property type="match status" value="1"/>
</dbReference>
<dbReference type="SUPFAM" id="SSF54106">
    <property type="entry name" value="LysM domain"/>
    <property type="match status" value="1"/>
</dbReference>
<dbReference type="InterPro" id="IPR050570">
    <property type="entry name" value="Cell_wall_metabolism_enzyme"/>
</dbReference>
<name>A0A9J6ZID8_9BACL</name>
<dbReference type="Pfam" id="PF07501">
    <property type="entry name" value="G5"/>
    <property type="match status" value="1"/>
</dbReference>
<evidence type="ECO:0000313" key="4">
    <source>
        <dbReference type="EMBL" id="URN95902.1"/>
    </source>
</evidence>
<gene>
    <name evidence="4" type="ORF">NAG76_06555</name>
</gene>
<dbReference type="InterPro" id="IPR016047">
    <property type="entry name" value="M23ase_b-sheet_dom"/>
</dbReference>
<dbReference type="Pfam" id="PF01476">
    <property type="entry name" value="LysM"/>
    <property type="match status" value="1"/>
</dbReference>